<sequence>MGISGSVVCFPQWKHRGHGSGVRHMSVFRDGDFFVTALELLIDLIVFGKFPPYEVDPVMFRAVSSVYERYKGKDKEWPTHEGPCTFLSGWLSKVMFRVTEAETTDLVVFLSDTVHTMKWQSSSSVRVVSVAIVRRVGVRRGWLRFPETPSERYDVETGLTDRSVDIRRHRLRERNDDRHRWPVQERSHSHEGGALCRKHFYALNVTVETVPLRSATHARIAVPPMRDAAGIKESVATTVVSPQRTPSGSPYCPRHGDAQHGRRRRRGAAHHHDCGPDHKGPICFLAVTKALPVKAVKCTLRSLLRNHGRP</sequence>
<evidence type="ECO:0000313" key="1">
    <source>
        <dbReference type="EMBL" id="KAG0425195.1"/>
    </source>
</evidence>
<organism evidence="1 2">
    <name type="scientific">Ixodes persulcatus</name>
    <name type="common">Taiga tick</name>
    <dbReference type="NCBI Taxonomy" id="34615"/>
    <lineage>
        <taxon>Eukaryota</taxon>
        <taxon>Metazoa</taxon>
        <taxon>Ecdysozoa</taxon>
        <taxon>Arthropoda</taxon>
        <taxon>Chelicerata</taxon>
        <taxon>Arachnida</taxon>
        <taxon>Acari</taxon>
        <taxon>Parasitiformes</taxon>
        <taxon>Ixodida</taxon>
        <taxon>Ixodoidea</taxon>
        <taxon>Ixodidae</taxon>
        <taxon>Ixodinae</taxon>
        <taxon>Ixodes</taxon>
    </lineage>
</organism>
<accession>A0AC60PWY2</accession>
<dbReference type="EMBL" id="JABSTQ010009877">
    <property type="protein sequence ID" value="KAG0425195.1"/>
    <property type="molecule type" value="Genomic_DNA"/>
</dbReference>
<protein>
    <submittedName>
        <fullName evidence="1">Uncharacterized protein</fullName>
    </submittedName>
</protein>
<gene>
    <name evidence="1" type="ORF">HPB47_027618</name>
</gene>
<proteinExistence type="predicted"/>
<evidence type="ECO:0000313" key="2">
    <source>
        <dbReference type="Proteomes" id="UP000805193"/>
    </source>
</evidence>
<name>A0AC60PWY2_IXOPE</name>
<reference evidence="1 2" key="1">
    <citation type="journal article" date="2020" name="Cell">
        <title>Large-Scale Comparative Analyses of Tick Genomes Elucidate Their Genetic Diversity and Vector Capacities.</title>
        <authorList>
            <consortium name="Tick Genome and Microbiome Consortium (TIGMIC)"/>
            <person name="Jia N."/>
            <person name="Wang J."/>
            <person name="Shi W."/>
            <person name="Du L."/>
            <person name="Sun Y."/>
            <person name="Zhan W."/>
            <person name="Jiang J.F."/>
            <person name="Wang Q."/>
            <person name="Zhang B."/>
            <person name="Ji P."/>
            <person name="Bell-Sakyi L."/>
            <person name="Cui X.M."/>
            <person name="Yuan T.T."/>
            <person name="Jiang B.G."/>
            <person name="Yang W.F."/>
            <person name="Lam T.T."/>
            <person name="Chang Q.C."/>
            <person name="Ding S.J."/>
            <person name="Wang X.J."/>
            <person name="Zhu J.G."/>
            <person name="Ruan X.D."/>
            <person name="Zhao L."/>
            <person name="Wei J.T."/>
            <person name="Ye R.Z."/>
            <person name="Que T.C."/>
            <person name="Du C.H."/>
            <person name="Zhou Y.H."/>
            <person name="Cheng J.X."/>
            <person name="Dai P.F."/>
            <person name="Guo W.B."/>
            <person name="Han X.H."/>
            <person name="Huang E.J."/>
            <person name="Li L.F."/>
            <person name="Wei W."/>
            <person name="Gao Y.C."/>
            <person name="Liu J.Z."/>
            <person name="Shao H.Z."/>
            <person name="Wang X."/>
            <person name="Wang C.C."/>
            <person name="Yang T.C."/>
            <person name="Huo Q.B."/>
            <person name="Li W."/>
            <person name="Chen H.Y."/>
            <person name="Chen S.E."/>
            <person name="Zhou L.G."/>
            <person name="Ni X.B."/>
            <person name="Tian J.H."/>
            <person name="Sheng Y."/>
            <person name="Liu T."/>
            <person name="Pan Y.S."/>
            <person name="Xia L.Y."/>
            <person name="Li J."/>
            <person name="Zhao F."/>
            <person name="Cao W.C."/>
        </authorList>
    </citation>
    <scope>NUCLEOTIDE SEQUENCE [LARGE SCALE GENOMIC DNA]</scope>
    <source>
        <strain evidence="1">Iper-2018</strain>
    </source>
</reference>
<comment type="caution">
    <text evidence="1">The sequence shown here is derived from an EMBL/GenBank/DDBJ whole genome shotgun (WGS) entry which is preliminary data.</text>
</comment>
<dbReference type="Proteomes" id="UP000805193">
    <property type="component" value="Unassembled WGS sequence"/>
</dbReference>
<keyword evidence="2" id="KW-1185">Reference proteome</keyword>